<evidence type="ECO:0000313" key="1">
    <source>
        <dbReference type="EMBL" id="AHJ63248.1"/>
    </source>
</evidence>
<dbReference type="EMBL" id="CP003181">
    <property type="protein sequence ID" value="AHJ63248.1"/>
    <property type="molecule type" value="Genomic_DNA"/>
</dbReference>
<gene>
    <name evidence="1" type="ORF">GbCGDNIH3_7060</name>
</gene>
<protein>
    <submittedName>
        <fullName evidence="1">Uncharacterized protein</fullName>
    </submittedName>
</protein>
<dbReference type="KEGG" id="gbc:GbCGDNIH3_7060"/>
<dbReference type="Proteomes" id="UP000019438">
    <property type="component" value="Chromosome"/>
</dbReference>
<dbReference type="AlphaFoldDB" id="A0AAN0VG84"/>
<name>A0AAN0VG84_9PROT</name>
<accession>A0AAN0VG84</accession>
<proteinExistence type="predicted"/>
<evidence type="ECO:0000313" key="2">
    <source>
        <dbReference type="Proteomes" id="UP000019438"/>
    </source>
</evidence>
<organism evidence="1 2">
    <name type="scientific">Granulibacter bethesdensis</name>
    <dbReference type="NCBI Taxonomy" id="364410"/>
    <lineage>
        <taxon>Bacteria</taxon>
        <taxon>Pseudomonadati</taxon>
        <taxon>Pseudomonadota</taxon>
        <taxon>Alphaproteobacteria</taxon>
        <taxon>Acetobacterales</taxon>
        <taxon>Acetobacteraceae</taxon>
        <taxon>Granulibacter</taxon>
    </lineage>
</organism>
<reference evidence="2" key="1">
    <citation type="submission" date="2012-06" db="EMBL/GenBank/DDBJ databases">
        <title>Genome analysis of multiple Granulibacter bethesdensis isolates demonstrates substantial genome diversity.</title>
        <authorList>
            <person name="Greenberg D.E."/>
            <person name="Porcella S.F."/>
            <person name="Zarember K."/>
            <person name="Zelazny A.M."/>
            <person name="Bruno D."/>
            <person name="Martens C."/>
            <person name="Barbian K.D."/>
            <person name="Jaske E."/>
            <person name="Holland S.M."/>
        </authorList>
    </citation>
    <scope>NUCLEOTIDE SEQUENCE [LARGE SCALE GENOMIC DNA]</scope>
    <source>
        <strain evidence="2">CGDNIH3</strain>
    </source>
</reference>
<sequence>MPHRARLPMADIPPPSIREQVIVSIFDILRTALPDVRVMRESRADPAVEDAPWLTLLDSGHQAGYDQSGLVTYTLSLGLDGGVAATSDGQLGPALNALYARIISAVMADPGLGGLATGIEESSLSTRQVTAGESTEPLIVFSLDLAVTFLTADGNPWAA</sequence>